<dbReference type="KEGG" id="mech:Q9L42_003345"/>
<dbReference type="Pfam" id="PF00512">
    <property type="entry name" value="HisKA"/>
    <property type="match status" value="1"/>
</dbReference>
<evidence type="ECO:0000313" key="16">
    <source>
        <dbReference type="EMBL" id="XBS21170.1"/>
    </source>
</evidence>
<dbReference type="SMART" id="SM00387">
    <property type="entry name" value="HATPase_c"/>
    <property type="match status" value="1"/>
</dbReference>
<keyword evidence="11" id="KW-0902">Two-component regulatory system</keyword>
<evidence type="ECO:0000256" key="10">
    <source>
        <dbReference type="ARBA" id="ARBA00022989"/>
    </source>
</evidence>
<dbReference type="GO" id="GO:0005886">
    <property type="term" value="C:plasma membrane"/>
    <property type="evidence" value="ECO:0007669"/>
    <property type="project" value="TreeGrafter"/>
</dbReference>
<protein>
    <recommendedName>
        <fullName evidence="3">histidine kinase</fullName>
        <ecNumber evidence="3">2.7.13.3</ecNumber>
    </recommendedName>
</protein>
<reference evidence="16 17" key="1">
    <citation type="journal article" date="2024" name="Microbiology">
        <title>Methylomarinum rosea sp. nov., a novel halophilic methanotrophic bacterium from the hypersaline Lake Elton.</title>
        <authorList>
            <person name="Suleimanov R.Z."/>
            <person name="Oshkin I.Y."/>
            <person name="Danilova O.V."/>
            <person name="Suzina N.E."/>
            <person name="Dedysh S.N."/>
        </authorList>
    </citation>
    <scope>NUCLEOTIDE SEQUENCE [LARGE SCALE GENOMIC DNA]</scope>
    <source>
        <strain evidence="16 17">Ch1-1</strain>
    </source>
</reference>
<keyword evidence="4" id="KW-0597">Phosphoprotein</keyword>
<dbReference type="FunFam" id="1.10.287.130:FF:000001">
    <property type="entry name" value="Two-component sensor histidine kinase"/>
    <property type="match status" value="1"/>
</dbReference>
<dbReference type="InterPro" id="IPR050428">
    <property type="entry name" value="TCS_sensor_his_kinase"/>
</dbReference>
<dbReference type="Pfam" id="PF02518">
    <property type="entry name" value="HATPase_c"/>
    <property type="match status" value="1"/>
</dbReference>
<dbReference type="Gene3D" id="3.30.565.10">
    <property type="entry name" value="Histidine kinase-like ATPase, C-terminal domain"/>
    <property type="match status" value="1"/>
</dbReference>
<dbReference type="PRINTS" id="PR00344">
    <property type="entry name" value="BCTRLSENSOR"/>
</dbReference>
<keyword evidence="12 14" id="KW-0472">Membrane</keyword>
<evidence type="ECO:0000256" key="3">
    <source>
        <dbReference type="ARBA" id="ARBA00012438"/>
    </source>
</evidence>
<comment type="subcellular location">
    <subcellularLocation>
        <location evidence="2">Membrane</location>
        <topology evidence="2">Multi-pass membrane protein</topology>
    </subcellularLocation>
</comment>
<organism evidence="16 17">
    <name type="scientific">Methylomarinum roseum</name>
    <dbReference type="NCBI Taxonomy" id="3067653"/>
    <lineage>
        <taxon>Bacteria</taxon>
        <taxon>Pseudomonadati</taxon>
        <taxon>Pseudomonadota</taxon>
        <taxon>Gammaproteobacteria</taxon>
        <taxon>Methylococcales</taxon>
        <taxon>Methylococcaceae</taxon>
        <taxon>Methylomarinum</taxon>
    </lineage>
</organism>
<evidence type="ECO:0000256" key="6">
    <source>
        <dbReference type="ARBA" id="ARBA00022692"/>
    </source>
</evidence>
<keyword evidence="6 14" id="KW-0812">Transmembrane</keyword>
<dbReference type="InterPro" id="IPR003594">
    <property type="entry name" value="HATPase_dom"/>
</dbReference>
<proteinExistence type="predicted"/>
<dbReference type="PANTHER" id="PTHR45436">
    <property type="entry name" value="SENSOR HISTIDINE KINASE YKOH"/>
    <property type="match status" value="1"/>
</dbReference>
<dbReference type="InterPro" id="IPR036890">
    <property type="entry name" value="HATPase_C_sf"/>
</dbReference>
<dbReference type="Gene3D" id="1.10.287.130">
    <property type="match status" value="1"/>
</dbReference>
<name>A0AAU7NW39_9GAMM</name>
<evidence type="ECO:0000256" key="2">
    <source>
        <dbReference type="ARBA" id="ARBA00004141"/>
    </source>
</evidence>
<evidence type="ECO:0000256" key="9">
    <source>
        <dbReference type="ARBA" id="ARBA00022840"/>
    </source>
</evidence>
<sequence length="480" mass="54757">MSIRVLPNSLKKQLLFYLLFCTLIVWGATAYISFKETQREVAKVFREELAQSAGVLHAFVESMLHEGSLSEHWDPEHASNLLHTHDLTYQYAGKIAFQLWSVDEGLILRSASAPKFALSSIRNGYSQATLDEHLWYVFSIANHDGEYIIHVGQREDVRESITYDVTRQLMQNFLIGLPILGMMIWFIVSHTLAPLNHLTKQLAKREAGYLKPLPINDLPEEIIPVVKELNTLFVQLEQAFENERNFTSDASHELRTPLAGLLTQVQVAQKTQDESVRTQALNKAQQAVQRMTRMVQQLLTLSRIQSQNEKMDQAVININQEIVNLISEIEPLAHRKNIDIEYQSAETLNISGNQQLIDILIRNLIENALKYSPQNGKVKIRSMREKNQLWLSVEDNGPGIKEKDRKRLTRRFFRSVETASTTEGSGLGLSIVQRIATLHDAEIHFSKSSMGGLLVLLIFDLPFATSTAIKHKRTHLFRKK</sequence>
<dbReference type="AlphaFoldDB" id="A0AAU7NW39"/>
<feature type="transmembrane region" description="Helical" evidence="14">
    <location>
        <begin position="14"/>
        <end position="34"/>
    </location>
</feature>
<evidence type="ECO:0000256" key="8">
    <source>
        <dbReference type="ARBA" id="ARBA00022777"/>
    </source>
</evidence>
<feature type="domain" description="Histidine kinase" evidence="15">
    <location>
        <begin position="249"/>
        <end position="463"/>
    </location>
</feature>
<keyword evidence="7" id="KW-0547">Nucleotide-binding</keyword>
<keyword evidence="17" id="KW-1185">Reference proteome</keyword>
<evidence type="ECO:0000256" key="5">
    <source>
        <dbReference type="ARBA" id="ARBA00022679"/>
    </source>
</evidence>
<dbReference type="EMBL" id="CP157743">
    <property type="protein sequence ID" value="XBS21170.1"/>
    <property type="molecule type" value="Genomic_DNA"/>
</dbReference>
<dbReference type="SUPFAM" id="SSF47384">
    <property type="entry name" value="Homodimeric domain of signal transducing histidine kinase"/>
    <property type="match status" value="1"/>
</dbReference>
<gene>
    <name evidence="16" type="ORF">Q9L42_003345</name>
</gene>
<dbReference type="InterPro" id="IPR004358">
    <property type="entry name" value="Sig_transdc_His_kin-like_C"/>
</dbReference>
<feature type="transmembrane region" description="Helical" evidence="14">
    <location>
        <begin position="173"/>
        <end position="193"/>
    </location>
</feature>
<dbReference type="GO" id="GO:0005524">
    <property type="term" value="F:ATP binding"/>
    <property type="evidence" value="ECO:0007669"/>
    <property type="project" value="UniProtKB-KW"/>
</dbReference>
<keyword evidence="10 14" id="KW-1133">Transmembrane helix</keyword>
<keyword evidence="9 16" id="KW-0067">ATP-binding</keyword>
<dbReference type="Proteomes" id="UP001225378">
    <property type="component" value="Chromosome"/>
</dbReference>
<accession>A0AAU7NW39</accession>
<keyword evidence="8" id="KW-0418">Kinase</keyword>
<dbReference type="RefSeq" id="WP_349431887.1">
    <property type="nucleotide sequence ID" value="NZ_CP157743.1"/>
</dbReference>
<dbReference type="InterPro" id="IPR003661">
    <property type="entry name" value="HisK_dim/P_dom"/>
</dbReference>
<evidence type="ECO:0000256" key="1">
    <source>
        <dbReference type="ARBA" id="ARBA00000085"/>
    </source>
</evidence>
<keyword evidence="13" id="KW-0175">Coiled coil</keyword>
<dbReference type="InterPro" id="IPR036097">
    <property type="entry name" value="HisK_dim/P_sf"/>
</dbReference>
<dbReference type="CDD" id="cd00082">
    <property type="entry name" value="HisKA"/>
    <property type="match status" value="1"/>
</dbReference>
<dbReference type="SMART" id="SM00388">
    <property type="entry name" value="HisKA"/>
    <property type="match status" value="1"/>
</dbReference>
<evidence type="ECO:0000256" key="4">
    <source>
        <dbReference type="ARBA" id="ARBA00022553"/>
    </source>
</evidence>
<dbReference type="PROSITE" id="PS50109">
    <property type="entry name" value="HIS_KIN"/>
    <property type="match status" value="1"/>
</dbReference>
<evidence type="ECO:0000256" key="7">
    <source>
        <dbReference type="ARBA" id="ARBA00022741"/>
    </source>
</evidence>
<dbReference type="GO" id="GO:0000155">
    <property type="term" value="F:phosphorelay sensor kinase activity"/>
    <property type="evidence" value="ECO:0007669"/>
    <property type="project" value="InterPro"/>
</dbReference>
<evidence type="ECO:0000256" key="12">
    <source>
        <dbReference type="ARBA" id="ARBA00023136"/>
    </source>
</evidence>
<evidence type="ECO:0000259" key="15">
    <source>
        <dbReference type="PROSITE" id="PS50109"/>
    </source>
</evidence>
<dbReference type="EC" id="2.7.13.3" evidence="3"/>
<evidence type="ECO:0000256" key="13">
    <source>
        <dbReference type="SAM" id="Coils"/>
    </source>
</evidence>
<comment type="catalytic activity">
    <reaction evidence="1">
        <text>ATP + protein L-histidine = ADP + protein N-phospho-L-histidine.</text>
        <dbReference type="EC" id="2.7.13.3"/>
    </reaction>
</comment>
<dbReference type="PANTHER" id="PTHR45436:SF14">
    <property type="entry name" value="SENSOR PROTEIN QSEC"/>
    <property type="match status" value="1"/>
</dbReference>
<dbReference type="SUPFAM" id="SSF55874">
    <property type="entry name" value="ATPase domain of HSP90 chaperone/DNA topoisomerase II/histidine kinase"/>
    <property type="match status" value="1"/>
</dbReference>
<evidence type="ECO:0000256" key="11">
    <source>
        <dbReference type="ARBA" id="ARBA00023012"/>
    </source>
</evidence>
<dbReference type="InterPro" id="IPR005467">
    <property type="entry name" value="His_kinase_dom"/>
</dbReference>
<evidence type="ECO:0000256" key="14">
    <source>
        <dbReference type="SAM" id="Phobius"/>
    </source>
</evidence>
<feature type="coiled-coil region" evidence="13">
    <location>
        <begin position="281"/>
        <end position="321"/>
    </location>
</feature>
<keyword evidence="5" id="KW-0808">Transferase</keyword>
<evidence type="ECO:0000313" key="17">
    <source>
        <dbReference type="Proteomes" id="UP001225378"/>
    </source>
</evidence>